<accession>A0A0A9D902</accession>
<dbReference type="EMBL" id="GBRH01213589">
    <property type="protein sequence ID" value="JAD84306.1"/>
    <property type="molecule type" value="Transcribed_RNA"/>
</dbReference>
<dbReference type="AlphaFoldDB" id="A0A0A9D902"/>
<proteinExistence type="predicted"/>
<sequence>MGKKRVEHFRISWITRTGIPIHSRNIHDRRNNRNRHLTWFWTYL</sequence>
<organism evidence="1">
    <name type="scientific">Arundo donax</name>
    <name type="common">Giant reed</name>
    <name type="synonym">Donax arundinaceus</name>
    <dbReference type="NCBI Taxonomy" id="35708"/>
    <lineage>
        <taxon>Eukaryota</taxon>
        <taxon>Viridiplantae</taxon>
        <taxon>Streptophyta</taxon>
        <taxon>Embryophyta</taxon>
        <taxon>Tracheophyta</taxon>
        <taxon>Spermatophyta</taxon>
        <taxon>Magnoliopsida</taxon>
        <taxon>Liliopsida</taxon>
        <taxon>Poales</taxon>
        <taxon>Poaceae</taxon>
        <taxon>PACMAD clade</taxon>
        <taxon>Arundinoideae</taxon>
        <taxon>Arundineae</taxon>
        <taxon>Arundo</taxon>
    </lineage>
</organism>
<protein>
    <submittedName>
        <fullName evidence="1">Uncharacterized protein</fullName>
    </submittedName>
</protein>
<evidence type="ECO:0000313" key="1">
    <source>
        <dbReference type="EMBL" id="JAD84306.1"/>
    </source>
</evidence>
<reference evidence="1" key="2">
    <citation type="journal article" date="2015" name="Data Brief">
        <title>Shoot transcriptome of the giant reed, Arundo donax.</title>
        <authorList>
            <person name="Barrero R.A."/>
            <person name="Guerrero F.D."/>
            <person name="Moolhuijzen P."/>
            <person name="Goolsby J.A."/>
            <person name="Tidwell J."/>
            <person name="Bellgard S.E."/>
            <person name="Bellgard M.I."/>
        </authorList>
    </citation>
    <scope>NUCLEOTIDE SEQUENCE</scope>
    <source>
        <tissue evidence="1">Shoot tissue taken approximately 20 cm above the soil surface</tissue>
    </source>
</reference>
<reference evidence="1" key="1">
    <citation type="submission" date="2014-09" db="EMBL/GenBank/DDBJ databases">
        <authorList>
            <person name="Magalhaes I.L.F."/>
            <person name="Oliveira U."/>
            <person name="Santos F.R."/>
            <person name="Vidigal T.H.D.A."/>
            <person name="Brescovit A.D."/>
            <person name="Santos A.J."/>
        </authorList>
    </citation>
    <scope>NUCLEOTIDE SEQUENCE</scope>
    <source>
        <tissue evidence="1">Shoot tissue taken approximately 20 cm above the soil surface</tissue>
    </source>
</reference>
<name>A0A0A9D902_ARUDO</name>